<accession>A0ABV2MYC7</accession>
<sequence>MTPDQLDAALHDIRWTPDILARALGCDVSLVHAWLDGNAEIPMKVGVWIKVVADHHQAFEQTKPAGVKGKKYLE</sequence>
<protein>
    <recommendedName>
        <fullName evidence="3">Transcriptional regulator</fullName>
    </recommendedName>
</protein>
<dbReference type="Proteomes" id="UP001549076">
    <property type="component" value="Unassembled WGS sequence"/>
</dbReference>
<reference evidence="1 2" key="1">
    <citation type="submission" date="2024-06" db="EMBL/GenBank/DDBJ databases">
        <title>Genomic Encyclopedia of Type Strains, Phase IV (KMG-IV): sequencing the most valuable type-strain genomes for metagenomic binning, comparative biology and taxonomic classification.</title>
        <authorList>
            <person name="Goeker M."/>
        </authorList>
    </citation>
    <scope>NUCLEOTIDE SEQUENCE [LARGE SCALE GENOMIC DNA]</scope>
    <source>
        <strain evidence="1 2">DSM 27865</strain>
    </source>
</reference>
<name>A0ABV2MYC7_9HYPH</name>
<proteinExistence type="predicted"/>
<gene>
    <name evidence="1" type="ORF">ABID37_000879</name>
</gene>
<evidence type="ECO:0008006" key="3">
    <source>
        <dbReference type="Google" id="ProtNLM"/>
    </source>
</evidence>
<keyword evidence="2" id="KW-1185">Reference proteome</keyword>
<organism evidence="1 2">
    <name type="scientific">Aquamicrobium terrae</name>
    <dbReference type="NCBI Taxonomy" id="1324945"/>
    <lineage>
        <taxon>Bacteria</taxon>
        <taxon>Pseudomonadati</taxon>
        <taxon>Pseudomonadota</taxon>
        <taxon>Alphaproteobacteria</taxon>
        <taxon>Hyphomicrobiales</taxon>
        <taxon>Phyllobacteriaceae</taxon>
        <taxon>Aquamicrobium</taxon>
    </lineage>
</organism>
<dbReference type="EMBL" id="JBEPML010000002">
    <property type="protein sequence ID" value="MET3790688.1"/>
    <property type="molecule type" value="Genomic_DNA"/>
</dbReference>
<comment type="caution">
    <text evidence="1">The sequence shown here is derived from an EMBL/GenBank/DDBJ whole genome shotgun (WGS) entry which is preliminary data.</text>
</comment>
<evidence type="ECO:0000313" key="2">
    <source>
        <dbReference type="Proteomes" id="UP001549076"/>
    </source>
</evidence>
<evidence type="ECO:0000313" key="1">
    <source>
        <dbReference type="EMBL" id="MET3790688.1"/>
    </source>
</evidence>
<dbReference type="RefSeq" id="WP_354192875.1">
    <property type="nucleotide sequence ID" value="NZ_JBEPML010000002.1"/>
</dbReference>